<gene>
    <name evidence="1" type="ORF">BBD42_01330</name>
</gene>
<evidence type="ECO:0000313" key="1">
    <source>
        <dbReference type="EMBL" id="ANY65268.1"/>
    </source>
</evidence>
<proteinExistence type="predicted"/>
<dbReference type="RefSeq" id="WP_099516676.1">
    <property type="nucleotide sequence ID" value="NZ_CP016808.1"/>
</dbReference>
<reference evidence="1" key="1">
    <citation type="submission" date="2016-08" db="EMBL/GenBank/DDBJ databases">
        <title>Complete Genome Seqeunce of Paenibacillus sp. BIHB 4019 from tea rhizoplane.</title>
        <authorList>
            <person name="Thakur R."/>
            <person name="Swarnkar M.K."/>
            <person name="Gulati A."/>
        </authorList>
    </citation>
    <scope>NUCLEOTIDE SEQUENCE [LARGE SCALE GENOMIC DNA]</scope>
    <source>
        <strain evidence="1">BIHB4019</strain>
    </source>
</reference>
<organism evidence="1">
    <name type="scientific">Paenibacillus sp. BIHB 4019</name>
    <dbReference type="NCBI Taxonomy" id="1870819"/>
    <lineage>
        <taxon>Bacteria</taxon>
        <taxon>Bacillati</taxon>
        <taxon>Bacillota</taxon>
        <taxon>Bacilli</taxon>
        <taxon>Bacillales</taxon>
        <taxon>Paenibacillaceae</taxon>
        <taxon>Paenibacillus</taxon>
    </lineage>
</organism>
<protein>
    <recommendedName>
        <fullName evidence="2">NIPSNAP domain-containing protein</fullName>
    </recommendedName>
</protein>
<dbReference type="EMBL" id="CP016808">
    <property type="protein sequence ID" value="ANY65268.1"/>
    <property type="molecule type" value="Genomic_DNA"/>
</dbReference>
<evidence type="ECO:0008006" key="2">
    <source>
        <dbReference type="Google" id="ProtNLM"/>
    </source>
</evidence>
<sequence>MYICFAEYRIKTECKIEYLHYIEQMKTANAALRVYEGTDQPDLFVEVWQAESAEEAEQIKKERLNERSSWAQMADWVPGGAAKVHVWTFKPVAAPQ</sequence>
<dbReference type="AlphaFoldDB" id="A0A1B2DC37"/>
<name>A0A1B2DC37_9BACL</name>
<accession>A0A1B2DC37</accession>